<proteinExistence type="predicted"/>
<protein>
    <submittedName>
        <fullName evidence="2">Restriction alleviation protein</fullName>
    </submittedName>
</protein>
<organism evidence="2">
    <name type="scientific">Siphoviridae sp. ctClL93</name>
    <dbReference type="NCBI Taxonomy" id="2825381"/>
    <lineage>
        <taxon>Viruses</taxon>
        <taxon>Duplodnaviria</taxon>
        <taxon>Heunggongvirae</taxon>
        <taxon>Uroviricota</taxon>
        <taxon>Caudoviricetes</taxon>
    </lineage>
</organism>
<keyword evidence="1" id="KW-1133">Transmembrane helix</keyword>
<evidence type="ECO:0000256" key="1">
    <source>
        <dbReference type="SAM" id="Phobius"/>
    </source>
</evidence>
<feature type="transmembrane region" description="Helical" evidence="1">
    <location>
        <begin position="12"/>
        <end position="41"/>
    </location>
</feature>
<keyword evidence="1" id="KW-0812">Transmembrane</keyword>
<reference evidence="2" key="1">
    <citation type="journal article" date="2021" name="Proc. Natl. Acad. Sci. U.S.A.">
        <title>A Catalog of Tens of Thousands of Viruses from Human Metagenomes Reveals Hidden Associations with Chronic Diseases.</title>
        <authorList>
            <person name="Tisza M.J."/>
            <person name="Buck C.B."/>
        </authorList>
    </citation>
    <scope>NUCLEOTIDE SEQUENCE</scope>
    <source>
        <strain evidence="2">CtClL93</strain>
    </source>
</reference>
<name>A0A8S5VE93_9CAUD</name>
<evidence type="ECO:0000313" key="2">
    <source>
        <dbReference type="EMBL" id="DAG04951.1"/>
    </source>
</evidence>
<keyword evidence="1" id="KW-0472">Membrane</keyword>
<accession>A0A8S5VE93</accession>
<sequence>MDKIIFLDGSEYPCAFCGIATVGVLYVTLTGLSFVEAAAIFGDEKKTAKIRYVAANGDEMVFEHYTKFEYLVNETDGQRAALRQKYASEV</sequence>
<dbReference type="EMBL" id="BK016246">
    <property type="protein sequence ID" value="DAG04951.1"/>
    <property type="molecule type" value="Genomic_DNA"/>
</dbReference>